<dbReference type="RefSeq" id="WP_112428144.1">
    <property type="nucleotide sequence ID" value="NZ_MCIF01000002.1"/>
</dbReference>
<dbReference type="InterPro" id="IPR000835">
    <property type="entry name" value="HTH_MarR-typ"/>
</dbReference>
<dbReference type="PANTHER" id="PTHR33164">
    <property type="entry name" value="TRANSCRIPTIONAL REGULATOR, MARR FAMILY"/>
    <property type="match status" value="1"/>
</dbReference>
<keyword evidence="3" id="KW-1185">Reference proteome</keyword>
<accession>A0A328VCG3</accession>
<dbReference type="OrthoDB" id="327696at2"/>
<protein>
    <recommendedName>
        <fullName evidence="1">HTH marR-type domain-containing protein</fullName>
    </recommendedName>
</protein>
<dbReference type="PRINTS" id="PR00598">
    <property type="entry name" value="HTHMARR"/>
</dbReference>
<evidence type="ECO:0000313" key="3">
    <source>
        <dbReference type="Proteomes" id="UP000248706"/>
    </source>
</evidence>
<dbReference type="PANTHER" id="PTHR33164:SF43">
    <property type="entry name" value="HTH-TYPE TRANSCRIPTIONAL REPRESSOR YETL"/>
    <property type="match status" value="1"/>
</dbReference>
<comment type="caution">
    <text evidence="2">The sequence shown here is derived from an EMBL/GenBank/DDBJ whole genome shotgun (WGS) entry which is preliminary data.</text>
</comment>
<dbReference type="GO" id="GO:0006950">
    <property type="term" value="P:response to stress"/>
    <property type="evidence" value="ECO:0007669"/>
    <property type="project" value="TreeGrafter"/>
</dbReference>
<dbReference type="InterPro" id="IPR039422">
    <property type="entry name" value="MarR/SlyA-like"/>
</dbReference>
<reference evidence="2 3" key="1">
    <citation type="submission" date="2016-08" db="EMBL/GenBank/DDBJ databases">
        <title>Analysis of Carbohydrate Active Enzymes in Thermogemmatispora T81 Reveals Carbohydrate Degradation Ability.</title>
        <authorList>
            <person name="Tomazini A."/>
            <person name="Lal S."/>
            <person name="Stott M."/>
            <person name="Henrissat B."/>
            <person name="Polikarpov I."/>
            <person name="Sparling R."/>
            <person name="Levin D.B."/>
        </authorList>
    </citation>
    <scope>NUCLEOTIDE SEQUENCE [LARGE SCALE GENOMIC DNA]</scope>
    <source>
        <strain evidence="2 3">T81</strain>
    </source>
</reference>
<dbReference type="InterPro" id="IPR036388">
    <property type="entry name" value="WH-like_DNA-bd_sf"/>
</dbReference>
<dbReference type="SUPFAM" id="SSF46785">
    <property type="entry name" value="Winged helix' DNA-binding domain"/>
    <property type="match status" value="1"/>
</dbReference>
<dbReference type="AlphaFoldDB" id="A0A328VCG3"/>
<dbReference type="GO" id="GO:0003700">
    <property type="term" value="F:DNA-binding transcription factor activity"/>
    <property type="evidence" value="ECO:0007669"/>
    <property type="project" value="InterPro"/>
</dbReference>
<dbReference type="Proteomes" id="UP000248706">
    <property type="component" value="Unassembled WGS sequence"/>
</dbReference>
<proteinExistence type="predicted"/>
<organism evidence="2 3">
    <name type="scientific">Thermogemmatispora tikiterensis</name>
    <dbReference type="NCBI Taxonomy" id="1825093"/>
    <lineage>
        <taxon>Bacteria</taxon>
        <taxon>Bacillati</taxon>
        <taxon>Chloroflexota</taxon>
        <taxon>Ktedonobacteria</taxon>
        <taxon>Thermogemmatisporales</taxon>
        <taxon>Thermogemmatisporaceae</taxon>
        <taxon>Thermogemmatispora</taxon>
    </lineage>
</organism>
<dbReference type="EMBL" id="MCIF01000002">
    <property type="protein sequence ID" value="RAQ95428.1"/>
    <property type="molecule type" value="Genomic_DNA"/>
</dbReference>
<evidence type="ECO:0000313" key="2">
    <source>
        <dbReference type="EMBL" id="RAQ95428.1"/>
    </source>
</evidence>
<gene>
    <name evidence="2" type="ORF">A4R35_07765</name>
</gene>
<dbReference type="Gene3D" id="1.10.10.10">
    <property type="entry name" value="Winged helix-like DNA-binding domain superfamily/Winged helix DNA-binding domain"/>
    <property type="match status" value="1"/>
</dbReference>
<dbReference type="Pfam" id="PF01047">
    <property type="entry name" value="MarR"/>
    <property type="match status" value="1"/>
</dbReference>
<dbReference type="InterPro" id="IPR036390">
    <property type="entry name" value="WH_DNA-bd_sf"/>
</dbReference>
<dbReference type="SMART" id="SM00347">
    <property type="entry name" value="HTH_MARR"/>
    <property type="match status" value="1"/>
</dbReference>
<evidence type="ECO:0000259" key="1">
    <source>
        <dbReference type="PROSITE" id="PS50995"/>
    </source>
</evidence>
<dbReference type="PROSITE" id="PS50995">
    <property type="entry name" value="HTH_MARR_2"/>
    <property type="match status" value="1"/>
</dbReference>
<name>A0A328VCG3_9CHLR</name>
<sequence length="159" mass="18136">MRPDSLDDSAALAMELLDIVPKVLRQMHTDALNSEILAEPDREDLSEIRTTSGQLSLLRILIERKCCMMQELARQLGVTPSTVTAMVKRLQAQGYLERSRDEADWRTVWVKPTARAQHLVQLYDRGRLASLERRLARLSETEREHLVAALPALRHLIEG</sequence>
<feature type="domain" description="HTH marR-type" evidence="1">
    <location>
        <begin position="13"/>
        <end position="155"/>
    </location>
</feature>